<dbReference type="AlphaFoldDB" id="A0A6A7Y131"/>
<feature type="binding site" evidence="6">
    <location>
        <position position="8"/>
    </location>
    <ligand>
        <name>Fe cation</name>
        <dbReference type="ChEBI" id="CHEBI:24875"/>
        <label>1</label>
    </ligand>
</feature>
<feature type="active site" description="Proton donor" evidence="5">
    <location>
        <position position="68"/>
    </location>
</feature>
<sequence>MRLLFLGDVVGRAGRTAVTNRLPDLVERWSLDFVVVNGENAAGGFGITEEITQELLDAGADVVTTGNHVWDQREALVFIERQPRLLRPVNYPRGTPGRGANLFIGRNGARVLVINAMGRVFMDSLDDPFAGVAAEVAACPLGEQADAVIVDFHAETTSEKQAMGHFLDGRVSLVVGTHTHTPTADHRILPEGTGFMTDVGMCGDYDSVIGMEKDEPLGRFLRKIPSGRFAPALGDATLSGVAVEIDDRTGKATKIGPVRLGGALSQAEPAFWDAA</sequence>
<dbReference type="NCBIfam" id="TIGR00282">
    <property type="entry name" value="TIGR00282 family metallophosphoesterase"/>
    <property type="match status" value="1"/>
</dbReference>
<feature type="binding site" evidence="6">
    <location>
        <position position="39"/>
    </location>
    <ligand>
        <name>Fe cation</name>
        <dbReference type="ChEBI" id="CHEBI:24875"/>
        <label>2</label>
    </ligand>
</feature>
<dbReference type="Proteomes" id="UP000332515">
    <property type="component" value="Unassembled WGS sequence"/>
</dbReference>
<dbReference type="PANTHER" id="PTHR36303:SF1">
    <property type="entry name" value="2',3'-CYCLIC-NUCLEOTIDE 2'-PHOSPHODIESTERASE"/>
    <property type="match status" value="1"/>
</dbReference>
<evidence type="ECO:0000313" key="7">
    <source>
        <dbReference type="EMBL" id="MQT12455.1"/>
    </source>
</evidence>
<proteinExistence type="inferred from homology"/>
<dbReference type="RefSeq" id="WP_153479719.1">
    <property type="nucleotide sequence ID" value="NZ_VWNA01000001.1"/>
</dbReference>
<dbReference type="SUPFAM" id="SSF56300">
    <property type="entry name" value="Metallo-dependent phosphatases"/>
    <property type="match status" value="1"/>
</dbReference>
<keyword evidence="1 6" id="KW-0479">Metal-binding</keyword>
<evidence type="ECO:0000256" key="2">
    <source>
        <dbReference type="ARBA" id="ARBA00022801"/>
    </source>
</evidence>
<reference evidence="7 8" key="1">
    <citation type="submission" date="2019-09" db="EMBL/GenBank/DDBJ databases">
        <title>Segnochrobactrum spirostomi gen. nov., sp. nov., isolated from the ciliate Spirostomum cf. yagiui and description of a novel family, Segnochrobactraceae fam. nov. within the order Rhizobiales of the class Alphaproteobacteria.</title>
        <authorList>
            <person name="Akter S."/>
            <person name="Shazib S.U.A."/>
            <person name="Shin M.K."/>
        </authorList>
    </citation>
    <scope>NUCLEOTIDE SEQUENCE [LARGE SCALE GENOMIC DNA]</scope>
    <source>
        <strain evidence="7 8">Sp-1</strain>
    </source>
</reference>
<name>A0A6A7Y131_9HYPH</name>
<evidence type="ECO:0000313" key="8">
    <source>
        <dbReference type="Proteomes" id="UP000332515"/>
    </source>
</evidence>
<dbReference type="Pfam" id="PF13277">
    <property type="entry name" value="YmdB"/>
    <property type="match status" value="1"/>
</dbReference>
<dbReference type="PIRSF" id="PIRSF004789">
    <property type="entry name" value="DR1281"/>
    <property type="match status" value="1"/>
</dbReference>
<keyword evidence="2" id="KW-0378">Hydrolase</keyword>
<dbReference type="CDD" id="cd07382">
    <property type="entry name" value="MPP_DR1281"/>
    <property type="match status" value="1"/>
</dbReference>
<evidence type="ECO:0000256" key="1">
    <source>
        <dbReference type="ARBA" id="ARBA00022723"/>
    </source>
</evidence>
<dbReference type="InterPro" id="IPR029052">
    <property type="entry name" value="Metallo-depent_PP-like"/>
</dbReference>
<accession>A0A6A7Y131</accession>
<dbReference type="GO" id="GO:0046872">
    <property type="term" value="F:metal ion binding"/>
    <property type="evidence" value="ECO:0007669"/>
    <property type="project" value="UniProtKB-KW"/>
</dbReference>
<evidence type="ECO:0000256" key="4">
    <source>
        <dbReference type="ARBA" id="ARBA00061401"/>
    </source>
</evidence>
<comment type="caution">
    <text evidence="7">The sequence shown here is derived from an EMBL/GenBank/DDBJ whole genome shotgun (WGS) entry which is preliminary data.</text>
</comment>
<feature type="binding site" evidence="6">
    <location>
        <position position="153"/>
    </location>
    <ligand>
        <name>Fe cation</name>
        <dbReference type="ChEBI" id="CHEBI:24875"/>
        <label>2</label>
    </ligand>
</feature>
<dbReference type="GO" id="GO:0004113">
    <property type="term" value="F:2',3'-cyclic-nucleotide 3'-phosphodiesterase activity"/>
    <property type="evidence" value="ECO:0007669"/>
    <property type="project" value="TreeGrafter"/>
</dbReference>
<feature type="binding site" evidence="6">
    <location>
        <position position="180"/>
    </location>
    <ligand>
        <name>Fe cation</name>
        <dbReference type="ChEBI" id="CHEBI:24875"/>
        <label>1</label>
    </ligand>
</feature>
<evidence type="ECO:0000256" key="3">
    <source>
        <dbReference type="ARBA" id="ARBA00023004"/>
    </source>
</evidence>
<dbReference type="PANTHER" id="PTHR36303">
    <property type="entry name" value="2',3'-CYCLIC-NUCLEOTIDE 2'-PHOSPHODIESTERASE"/>
    <property type="match status" value="1"/>
</dbReference>
<feature type="binding site" evidence="6">
    <location>
        <position position="40"/>
    </location>
    <ligand>
        <name>Fe cation</name>
        <dbReference type="ChEBI" id="CHEBI:24875"/>
        <label>1</label>
    </ligand>
</feature>
<feature type="binding site" evidence="6">
    <location>
        <position position="39"/>
    </location>
    <ligand>
        <name>Fe cation</name>
        <dbReference type="ChEBI" id="CHEBI:24875"/>
        <label>1</label>
    </ligand>
</feature>
<dbReference type="InterPro" id="IPR005235">
    <property type="entry name" value="YmdB-like"/>
</dbReference>
<keyword evidence="3" id="KW-0408">Iron</keyword>
<dbReference type="FunFam" id="3.60.21.10:FF:000016">
    <property type="entry name" value="Putative metallophosphoesterase"/>
    <property type="match status" value="1"/>
</dbReference>
<feature type="binding site" evidence="6">
    <location>
        <position position="67"/>
    </location>
    <ligand>
        <name>Fe cation</name>
        <dbReference type="ChEBI" id="CHEBI:24875"/>
        <label>2</label>
    </ligand>
</feature>
<comment type="similarity">
    <text evidence="4">Belongs to the YmdB-like family.</text>
</comment>
<keyword evidence="8" id="KW-1185">Reference proteome</keyword>
<protein>
    <submittedName>
        <fullName evidence="7">TIGR00282 family metallophosphoesterase</fullName>
    </submittedName>
</protein>
<gene>
    <name evidence="7" type="ORF">F0357_07210</name>
</gene>
<evidence type="ECO:0000256" key="5">
    <source>
        <dbReference type="PIRSR" id="PIRSR004789-50"/>
    </source>
</evidence>
<dbReference type="EMBL" id="VWNA01000001">
    <property type="protein sequence ID" value="MQT12455.1"/>
    <property type="molecule type" value="Genomic_DNA"/>
</dbReference>
<dbReference type="Gene3D" id="3.60.21.10">
    <property type="match status" value="1"/>
</dbReference>
<evidence type="ECO:0000256" key="6">
    <source>
        <dbReference type="PIRSR" id="PIRSR004789-51"/>
    </source>
</evidence>
<feature type="binding site" evidence="6">
    <location>
        <position position="178"/>
    </location>
    <ligand>
        <name>Fe cation</name>
        <dbReference type="ChEBI" id="CHEBI:24875"/>
        <label>2</label>
    </ligand>
</feature>
<organism evidence="7 8">
    <name type="scientific">Segnochrobactrum spirostomi</name>
    <dbReference type="NCBI Taxonomy" id="2608987"/>
    <lineage>
        <taxon>Bacteria</taxon>
        <taxon>Pseudomonadati</taxon>
        <taxon>Pseudomonadota</taxon>
        <taxon>Alphaproteobacteria</taxon>
        <taxon>Hyphomicrobiales</taxon>
        <taxon>Segnochrobactraceae</taxon>
        <taxon>Segnochrobactrum</taxon>
    </lineage>
</organism>